<comment type="similarity">
    <text evidence="1 2">Belongs to the small heat shock protein (HSP20) family.</text>
</comment>
<dbReference type="InterPro" id="IPR031107">
    <property type="entry name" value="Small_HSP"/>
</dbReference>
<organism evidence="4 5">
    <name type="scientific">Streptosporangium longisporum</name>
    <dbReference type="NCBI Taxonomy" id="46187"/>
    <lineage>
        <taxon>Bacteria</taxon>
        <taxon>Bacillati</taxon>
        <taxon>Actinomycetota</taxon>
        <taxon>Actinomycetes</taxon>
        <taxon>Streptosporangiales</taxon>
        <taxon>Streptosporangiaceae</taxon>
        <taxon>Streptosporangium</taxon>
    </lineage>
</organism>
<evidence type="ECO:0000313" key="5">
    <source>
        <dbReference type="Proteomes" id="UP001499930"/>
    </source>
</evidence>
<evidence type="ECO:0000256" key="2">
    <source>
        <dbReference type="RuleBase" id="RU003616"/>
    </source>
</evidence>
<comment type="caution">
    <text evidence="4">The sequence shown here is derived from an EMBL/GenBank/DDBJ whole genome shotgun (WGS) entry which is preliminary data.</text>
</comment>
<accession>A0ABN3XSS0</accession>
<gene>
    <name evidence="4" type="ORF">GCM10017559_12390</name>
</gene>
<dbReference type="RefSeq" id="WP_344889612.1">
    <property type="nucleotide sequence ID" value="NZ_BAAAWD010000006.1"/>
</dbReference>
<sequence>MLLTSIDPFVQEFDRRFDRLARQAFGGSEGAARGAMPLDGVRRKDDVLLKFDLPGIDPDSIEVTVDRGVLTVSAGREEEYGEDDRLFVRERPMGTFTRRVYLSEHLDADKVDAAYSNGVLAVRIPVIERAKPRKVEIQKAENVSEQRSIKS</sequence>
<dbReference type="PANTHER" id="PTHR11527">
    <property type="entry name" value="HEAT-SHOCK PROTEIN 20 FAMILY MEMBER"/>
    <property type="match status" value="1"/>
</dbReference>
<dbReference type="Pfam" id="PF00011">
    <property type="entry name" value="HSP20"/>
    <property type="match status" value="1"/>
</dbReference>
<proteinExistence type="inferred from homology"/>
<dbReference type="Gene3D" id="2.60.40.790">
    <property type="match status" value="1"/>
</dbReference>
<feature type="domain" description="SHSP" evidence="3">
    <location>
        <begin position="29"/>
        <end position="140"/>
    </location>
</feature>
<evidence type="ECO:0000259" key="3">
    <source>
        <dbReference type="PROSITE" id="PS01031"/>
    </source>
</evidence>
<dbReference type="SUPFAM" id="SSF49764">
    <property type="entry name" value="HSP20-like chaperones"/>
    <property type="match status" value="1"/>
</dbReference>
<dbReference type="InterPro" id="IPR002068">
    <property type="entry name" value="A-crystallin/Hsp20_dom"/>
</dbReference>
<dbReference type="PROSITE" id="PS01031">
    <property type="entry name" value="SHSP"/>
    <property type="match status" value="1"/>
</dbReference>
<dbReference type="InterPro" id="IPR008978">
    <property type="entry name" value="HSP20-like_chaperone"/>
</dbReference>
<reference evidence="4 5" key="1">
    <citation type="journal article" date="2019" name="Int. J. Syst. Evol. Microbiol.">
        <title>The Global Catalogue of Microorganisms (GCM) 10K type strain sequencing project: providing services to taxonomists for standard genome sequencing and annotation.</title>
        <authorList>
            <consortium name="The Broad Institute Genomics Platform"/>
            <consortium name="The Broad Institute Genome Sequencing Center for Infectious Disease"/>
            <person name="Wu L."/>
            <person name="Ma J."/>
        </authorList>
    </citation>
    <scope>NUCLEOTIDE SEQUENCE [LARGE SCALE GENOMIC DNA]</scope>
    <source>
        <strain evidence="4 5">JCM 3106</strain>
    </source>
</reference>
<evidence type="ECO:0000256" key="1">
    <source>
        <dbReference type="PROSITE-ProRule" id="PRU00285"/>
    </source>
</evidence>
<keyword evidence="5" id="KW-1185">Reference proteome</keyword>
<dbReference type="CDD" id="cd06464">
    <property type="entry name" value="ACD_sHsps-like"/>
    <property type="match status" value="1"/>
</dbReference>
<dbReference type="Proteomes" id="UP001499930">
    <property type="component" value="Unassembled WGS sequence"/>
</dbReference>
<dbReference type="EMBL" id="BAAAWD010000006">
    <property type="protein sequence ID" value="GAA2993574.1"/>
    <property type="molecule type" value="Genomic_DNA"/>
</dbReference>
<evidence type="ECO:0000313" key="4">
    <source>
        <dbReference type="EMBL" id="GAA2993574.1"/>
    </source>
</evidence>
<name>A0ABN3XSS0_9ACTN</name>
<protein>
    <submittedName>
        <fullName evidence="4">Hsp20/alpha crystallin family protein</fullName>
    </submittedName>
</protein>